<keyword evidence="7 9" id="KW-0221">Differentiation</keyword>
<keyword evidence="6 9" id="KW-0732">Signal</keyword>
<dbReference type="Proteomes" id="UP000594638">
    <property type="component" value="Unassembled WGS sequence"/>
</dbReference>
<evidence type="ECO:0000313" key="11">
    <source>
        <dbReference type="Proteomes" id="UP000594638"/>
    </source>
</evidence>
<evidence type="ECO:0000256" key="8">
    <source>
        <dbReference type="ARBA" id="ARBA00023030"/>
    </source>
</evidence>
<dbReference type="PANTHER" id="PTHR33285:SF22">
    <property type="entry name" value="PHYTOSULFOKINES 6-RELATED"/>
    <property type="match status" value="1"/>
</dbReference>
<evidence type="ECO:0000256" key="9">
    <source>
        <dbReference type="RuleBase" id="RU368031"/>
    </source>
</evidence>
<comment type="subcellular location">
    <subcellularLocation>
        <location evidence="1 9">Secreted</location>
    </subcellularLocation>
</comment>
<dbReference type="AlphaFoldDB" id="A0A8S0QKD4"/>
<organism evidence="10 11">
    <name type="scientific">Olea europaea subsp. europaea</name>
    <dbReference type="NCBI Taxonomy" id="158383"/>
    <lineage>
        <taxon>Eukaryota</taxon>
        <taxon>Viridiplantae</taxon>
        <taxon>Streptophyta</taxon>
        <taxon>Embryophyta</taxon>
        <taxon>Tracheophyta</taxon>
        <taxon>Spermatophyta</taxon>
        <taxon>Magnoliopsida</taxon>
        <taxon>eudicotyledons</taxon>
        <taxon>Gunneridae</taxon>
        <taxon>Pentapetalae</taxon>
        <taxon>asterids</taxon>
        <taxon>lamiids</taxon>
        <taxon>Lamiales</taxon>
        <taxon>Oleaceae</taxon>
        <taxon>Oleeae</taxon>
        <taxon>Olea</taxon>
    </lineage>
</organism>
<evidence type="ECO:0000256" key="2">
    <source>
        <dbReference type="ARBA" id="ARBA00010781"/>
    </source>
</evidence>
<keyword evidence="5 9" id="KW-0765">Sulfation</keyword>
<gene>
    <name evidence="10" type="ORF">OLEA9_A046219</name>
</gene>
<dbReference type="OrthoDB" id="1914102at2759"/>
<dbReference type="GO" id="GO:0005576">
    <property type="term" value="C:extracellular region"/>
    <property type="evidence" value="ECO:0007669"/>
    <property type="project" value="UniProtKB-SubCell"/>
</dbReference>
<keyword evidence="4 9" id="KW-0964">Secreted</keyword>
<sequence>MKQNFLYVALLFLTISLVSTSHSTARKLIITTKQGEAGVKLNKIRYGDFHLQKESTNSFDKLMGAEECPNEDEERLRRVVLESHLDYIYTQHHKP</sequence>
<keyword evidence="11" id="KW-1185">Reference proteome</keyword>
<comment type="similarity">
    <text evidence="2 9">Belongs to the phytosulfokine family.</text>
</comment>
<feature type="signal peptide" evidence="9">
    <location>
        <begin position="1"/>
        <end position="20"/>
    </location>
</feature>
<dbReference type="GO" id="GO:0030154">
    <property type="term" value="P:cell differentiation"/>
    <property type="evidence" value="ECO:0007669"/>
    <property type="project" value="UniProtKB-UniRule"/>
</dbReference>
<reference evidence="10 11" key="1">
    <citation type="submission" date="2019-12" db="EMBL/GenBank/DDBJ databases">
        <authorList>
            <person name="Alioto T."/>
            <person name="Alioto T."/>
            <person name="Gomez Garrido J."/>
        </authorList>
    </citation>
    <scope>NUCLEOTIDE SEQUENCE [LARGE SCALE GENOMIC DNA]</scope>
</reference>
<protein>
    <recommendedName>
        <fullName evidence="9">Phytosulfokine</fullName>
    </recommendedName>
    <component>
        <recommendedName>
            <fullName evidence="9">Phytosulfokine-alpha</fullName>
            <shortName evidence="9">PSK-alpha</shortName>
            <shortName evidence="9">Phytosulfokine-a</shortName>
        </recommendedName>
    </component>
    <component>
        <recommendedName>
            <fullName evidence="9">Phytosulfokine-beta</fullName>
            <shortName evidence="9">PSK-beta</shortName>
            <shortName evidence="9">Phytosulfokine-b</shortName>
        </recommendedName>
    </component>
</protein>
<dbReference type="Gramene" id="OE9A046219T1">
    <property type="protein sequence ID" value="OE9A046219C1"/>
    <property type="gene ID" value="OE9A046219"/>
</dbReference>
<proteinExistence type="inferred from homology"/>
<name>A0A8S0QKD4_OLEEU</name>
<evidence type="ECO:0000256" key="7">
    <source>
        <dbReference type="ARBA" id="ARBA00022782"/>
    </source>
</evidence>
<evidence type="ECO:0000256" key="3">
    <source>
        <dbReference type="ARBA" id="ARBA00022473"/>
    </source>
</evidence>
<dbReference type="Pfam" id="PF06404">
    <property type="entry name" value="PSK"/>
    <property type="match status" value="1"/>
</dbReference>
<evidence type="ECO:0000256" key="4">
    <source>
        <dbReference type="ARBA" id="ARBA00022525"/>
    </source>
</evidence>
<dbReference type="EMBL" id="CACTIH010001855">
    <property type="protein sequence ID" value="CAA2966170.1"/>
    <property type="molecule type" value="Genomic_DNA"/>
</dbReference>
<comment type="function">
    <text evidence="9">Promotes plant cell differentiation, organogenesis and somatic embryogenesis as well as cell proliferation.</text>
</comment>
<dbReference type="PANTHER" id="PTHR33285">
    <property type="entry name" value="PHYTOSULFOKINES 3"/>
    <property type="match status" value="1"/>
</dbReference>
<keyword evidence="8 9" id="KW-0339">Growth factor</keyword>
<comment type="PTM">
    <text evidence="9">Sulfation is important for activity and for the binding to a putative membrane receptor.</text>
</comment>
<evidence type="ECO:0000256" key="6">
    <source>
        <dbReference type="ARBA" id="ARBA00022729"/>
    </source>
</evidence>
<dbReference type="GO" id="GO:0008283">
    <property type="term" value="P:cell population proliferation"/>
    <property type="evidence" value="ECO:0007669"/>
    <property type="project" value="UniProtKB-UniRule"/>
</dbReference>
<dbReference type="InterPro" id="IPR009438">
    <property type="entry name" value="Phytosulfokine"/>
</dbReference>
<evidence type="ECO:0000256" key="1">
    <source>
        <dbReference type="ARBA" id="ARBA00004613"/>
    </source>
</evidence>
<dbReference type="GO" id="GO:0008083">
    <property type="term" value="F:growth factor activity"/>
    <property type="evidence" value="ECO:0007669"/>
    <property type="project" value="UniProtKB-UniRule"/>
</dbReference>
<evidence type="ECO:0000313" key="10">
    <source>
        <dbReference type="EMBL" id="CAA2966170.1"/>
    </source>
</evidence>
<keyword evidence="3 9" id="KW-0217">Developmental protein</keyword>
<evidence type="ECO:0000256" key="5">
    <source>
        <dbReference type="ARBA" id="ARBA00022641"/>
    </source>
</evidence>
<comment type="caution">
    <text evidence="10">The sequence shown here is derived from an EMBL/GenBank/DDBJ whole genome shotgun (WGS) entry which is preliminary data.</text>
</comment>
<comment type="PTM">
    <text evidence="9">PSK-alpha is produced by endopeptidase digestion. PSK-beta is produced from PSK-alpha by exopeptidase digestion.</text>
</comment>
<accession>A0A8S0QKD4</accession>
<feature type="chain" id="PRO_5035962510" description="Phytosulfokine" evidence="9">
    <location>
        <begin position="21"/>
        <end position="95"/>
    </location>
</feature>